<dbReference type="SUPFAM" id="SSF51717">
    <property type="entry name" value="Dihydropteroate synthetase-like"/>
    <property type="match status" value="1"/>
</dbReference>
<evidence type="ECO:0000313" key="5">
    <source>
        <dbReference type="Proteomes" id="UP000664617"/>
    </source>
</evidence>
<dbReference type="Gene3D" id="3.20.20.20">
    <property type="entry name" value="Dihydropteroate synthase-like"/>
    <property type="match status" value="1"/>
</dbReference>
<dbReference type="PANTHER" id="PTHR20941">
    <property type="entry name" value="FOLATE SYNTHESIS PROTEINS"/>
    <property type="match status" value="1"/>
</dbReference>
<name>A0ABS3I4P9_9MICO</name>
<accession>A0ABS3I4P9</accession>
<dbReference type="InterPro" id="IPR045031">
    <property type="entry name" value="DHP_synth-like"/>
</dbReference>
<dbReference type="InterPro" id="IPR000489">
    <property type="entry name" value="Pterin-binding_dom"/>
</dbReference>
<dbReference type="PROSITE" id="PS50972">
    <property type="entry name" value="PTERIN_BINDING"/>
    <property type="match status" value="1"/>
</dbReference>
<protein>
    <submittedName>
        <fullName evidence="4">Dihydropteroate synthase</fullName>
        <ecNumber evidence="4">2.5.1.15</ecNumber>
    </submittedName>
</protein>
<feature type="region of interest" description="Disordered" evidence="2">
    <location>
        <begin position="169"/>
        <end position="199"/>
    </location>
</feature>
<dbReference type="RefSeq" id="WP_207273898.1">
    <property type="nucleotide sequence ID" value="NZ_JAFMPK010000019.1"/>
</dbReference>
<evidence type="ECO:0000256" key="1">
    <source>
        <dbReference type="ARBA" id="ARBA00009503"/>
    </source>
</evidence>
<dbReference type="GO" id="GO:0004156">
    <property type="term" value="F:dihydropteroate synthase activity"/>
    <property type="evidence" value="ECO:0007669"/>
    <property type="project" value="UniProtKB-EC"/>
</dbReference>
<reference evidence="5" key="2">
    <citation type="submission" date="2023-07" db="EMBL/GenBank/DDBJ databases">
        <title>Myceligenerans salitolerans sp. nov., a halotolerant actinomycete isolated from a salt lake in Xinjiang, China.</title>
        <authorList>
            <person name="Guan T."/>
        </authorList>
    </citation>
    <scope>NUCLEOTIDE SEQUENCE [LARGE SCALE GENOMIC DNA]</scope>
    <source>
        <strain evidence="5">XHU 5031</strain>
    </source>
</reference>
<organism evidence="4 5">
    <name type="scientific">Myceligenerans salitolerans</name>
    <dbReference type="NCBI Taxonomy" id="1230528"/>
    <lineage>
        <taxon>Bacteria</taxon>
        <taxon>Bacillati</taxon>
        <taxon>Actinomycetota</taxon>
        <taxon>Actinomycetes</taxon>
        <taxon>Micrococcales</taxon>
        <taxon>Promicromonosporaceae</taxon>
        <taxon>Myceligenerans</taxon>
    </lineage>
</organism>
<feature type="domain" description="Pterin-binding" evidence="3">
    <location>
        <begin position="41"/>
        <end position="313"/>
    </location>
</feature>
<comment type="similarity">
    <text evidence="1">Belongs to the DHPS family.</text>
</comment>
<reference evidence="4 5" key="1">
    <citation type="submission" date="2021-03" db="EMBL/GenBank/DDBJ databases">
        <authorList>
            <person name="Xin L."/>
        </authorList>
    </citation>
    <scope>NUCLEOTIDE SEQUENCE [LARGE SCALE GENOMIC DNA]</scope>
    <source>
        <strain evidence="4 5">XHU 5031</strain>
    </source>
</reference>
<dbReference type="Pfam" id="PF00809">
    <property type="entry name" value="Pterin_bind"/>
    <property type="match status" value="1"/>
</dbReference>
<gene>
    <name evidence="4" type="primary">folP</name>
    <name evidence="4" type="ORF">J0911_02830</name>
</gene>
<keyword evidence="5" id="KW-1185">Reference proteome</keyword>
<dbReference type="EC" id="2.5.1.15" evidence="4"/>
<evidence type="ECO:0000313" key="4">
    <source>
        <dbReference type="EMBL" id="MBO0607959.1"/>
    </source>
</evidence>
<dbReference type="PANTHER" id="PTHR20941:SF8">
    <property type="entry name" value="INACTIVE DIHYDROPTEROATE SYNTHASE 2"/>
    <property type="match status" value="1"/>
</dbReference>
<dbReference type="NCBIfam" id="TIGR01496">
    <property type="entry name" value="DHPS"/>
    <property type="match status" value="1"/>
</dbReference>
<dbReference type="InterPro" id="IPR011005">
    <property type="entry name" value="Dihydropteroate_synth-like_sf"/>
</dbReference>
<keyword evidence="4" id="KW-0808">Transferase</keyword>
<evidence type="ECO:0000259" key="3">
    <source>
        <dbReference type="PROSITE" id="PS50972"/>
    </source>
</evidence>
<feature type="region of interest" description="Disordered" evidence="2">
    <location>
        <begin position="1"/>
        <end position="20"/>
    </location>
</feature>
<dbReference type="EMBL" id="JAFMPK010000019">
    <property type="protein sequence ID" value="MBO0607959.1"/>
    <property type="molecule type" value="Genomic_DNA"/>
</dbReference>
<dbReference type="InterPro" id="IPR006390">
    <property type="entry name" value="DHP_synth_dom"/>
</dbReference>
<dbReference type="Proteomes" id="UP000664617">
    <property type="component" value="Unassembled WGS sequence"/>
</dbReference>
<proteinExistence type="inferred from homology"/>
<evidence type="ECO:0000256" key="2">
    <source>
        <dbReference type="SAM" id="MobiDB-lite"/>
    </source>
</evidence>
<comment type="caution">
    <text evidence="4">The sequence shown here is derived from an EMBL/GenBank/DDBJ whole genome shotgun (WGS) entry which is preliminary data.</text>
</comment>
<sequence length="332" mass="34373">MSGTAPRPAGTVRAADAVPPGSAPLVLRGRELGREGGAVRPVIMAVVNRTTDSFFAPARLPDDDAALRAAERALAQGAEILDVGGVRAGVGPDVDEAEELRRVLPVVARVRTELPELLVSVDTWRSGVARAAVEAGADLINDTWAGHDPALVEVAGAAGVGVVCSHTGGATPRTDPWRVEYSPSPAPGGPSDETPGLDPRDGVVDDVLATLRAAAERAVAAGVPPSSVIVDPTHDFGKNTWHSLHLLRRTAALAALRFPLLMALSRKDFVGETLDLPPGERLEGTLAATAVAAWLGARVFRAHDVGATRRVLDMVAALRDEAPPAAALRGLG</sequence>